<evidence type="ECO:0000313" key="3">
    <source>
        <dbReference type="EMBL" id="OGY52949.1"/>
    </source>
</evidence>
<organism evidence="3 4">
    <name type="scientific">Candidatus Buchananbacteria bacterium RIFCSPLOWO2_01_FULL_39_33</name>
    <dbReference type="NCBI Taxonomy" id="1797543"/>
    <lineage>
        <taxon>Bacteria</taxon>
        <taxon>Candidatus Buchananiibacteriota</taxon>
    </lineage>
</organism>
<feature type="domain" description="PEGA" evidence="2">
    <location>
        <begin position="68"/>
        <end position="129"/>
    </location>
</feature>
<dbReference type="SUPFAM" id="SSF82171">
    <property type="entry name" value="DPP6 N-terminal domain-like"/>
    <property type="match status" value="1"/>
</dbReference>
<evidence type="ECO:0000256" key="1">
    <source>
        <dbReference type="SAM" id="Phobius"/>
    </source>
</evidence>
<keyword evidence="1" id="KW-0472">Membrane</keyword>
<dbReference type="AlphaFoldDB" id="A0A1G1YKW3"/>
<proteinExistence type="predicted"/>
<dbReference type="Pfam" id="PF08308">
    <property type="entry name" value="PEGA"/>
    <property type="match status" value="1"/>
</dbReference>
<evidence type="ECO:0000259" key="2">
    <source>
        <dbReference type="Pfam" id="PF08308"/>
    </source>
</evidence>
<dbReference type="InterPro" id="IPR011042">
    <property type="entry name" value="6-blade_b-propeller_TolB-like"/>
</dbReference>
<evidence type="ECO:0000313" key="4">
    <source>
        <dbReference type="Proteomes" id="UP000177376"/>
    </source>
</evidence>
<protein>
    <recommendedName>
        <fullName evidence="2">PEGA domain-containing protein</fullName>
    </recommendedName>
</protein>
<comment type="caution">
    <text evidence="3">The sequence shown here is derived from an EMBL/GenBank/DDBJ whole genome shotgun (WGS) entry which is preliminary data.</text>
</comment>
<dbReference type="EMBL" id="MHIM01000009">
    <property type="protein sequence ID" value="OGY52949.1"/>
    <property type="molecule type" value="Genomic_DNA"/>
</dbReference>
<sequence>MRWFGKIKIKKENDKYKNIKLTTANDLALRRTIYILFIVIFLIAAPLVVLYSEGYRYNLKRGKIQKTGILIISSLPKKADIYLNGKVVIGDQTPARLEKLLPADYEIKIAKEGYYDWTKKLQIFENSTTFAEEVILWKNNWPTQLASYDIIDWLASPDNQKSVFLTQNRKIMALDFTDKKISELHQAGYDDNLKILSWSNTSKKILIQVGSQYLVINTERPADSPLVIPNNDYFLIKWDLKNDNLVYALNNLGVYKIDLFSQKTNLILNKKVTDFLVNNDLIYFYYKDVIYKQKITDISQLEIIDGLKCSNCRFINRDFARLLLLDQSDQELFIIDPSTKNKTIKQAAKNVNWLKDDTFLFYNDWEIWIYELEKKEPEIITRIGAGVSQVLWQPEGRHIIFISDNKIKIIELDNRELRNIIELFNGHKINYLTLDNRGRDLYFQSIIADKPYLMELTIR</sequence>
<reference evidence="3 4" key="1">
    <citation type="journal article" date="2016" name="Nat. Commun.">
        <title>Thousands of microbial genomes shed light on interconnected biogeochemical processes in an aquifer system.</title>
        <authorList>
            <person name="Anantharaman K."/>
            <person name="Brown C.T."/>
            <person name="Hug L.A."/>
            <person name="Sharon I."/>
            <person name="Castelle C.J."/>
            <person name="Probst A.J."/>
            <person name="Thomas B.C."/>
            <person name="Singh A."/>
            <person name="Wilkins M.J."/>
            <person name="Karaoz U."/>
            <person name="Brodie E.L."/>
            <person name="Williams K.H."/>
            <person name="Hubbard S.S."/>
            <person name="Banfield J.F."/>
        </authorList>
    </citation>
    <scope>NUCLEOTIDE SEQUENCE [LARGE SCALE GENOMIC DNA]</scope>
</reference>
<keyword evidence="1" id="KW-1133">Transmembrane helix</keyword>
<dbReference type="Gene3D" id="2.120.10.30">
    <property type="entry name" value="TolB, C-terminal domain"/>
    <property type="match status" value="1"/>
</dbReference>
<keyword evidence="1" id="KW-0812">Transmembrane</keyword>
<dbReference type="Proteomes" id="UP000177376">
    <property type="component" value="Unassembled WGS sequence"/>
</dbReference>
<gene>
    <name evidence="3" type="ORF">A3A02_04390</name>
</gene>
<dbReference type="InterPro" id="IPR013229">
    <property type="entry name" value="PEGA"/>
</dbReference>
<feature type="transmembrane region" description="Helical" evidence="1">
    <location>
        <begin position="33"/>
        <end position="51"/>
    </location>
</feature>
<name>A0A1G1YKW3_9BACT</name>
<accession>A0A1G1YKW3</accession>